<proteinExistence type="inferred from homology"/>
<dbReference type="PRINTS" id="PR00080">
    <property type="entry name" value="SDRFAMILY"/>
</dbReference>
<accession>A0A1I7EAI5</accession>
<dbReference type="InterPro" id="IPR002347">
    <property type="entry name" value="SDR_fam"/>
</dbReference>
<dbReference type="NCBIfam" id="NF005559">
    <property type="entry name" value="PRK07231.1"/>
    <property type="match status" value="1"/>
</dbReference>
<organism evidence="2 3">
    <name type="scientific">Paraburkholderia aspalathi</name>
    <dbReference type="NCBI Taxonomy" id="1324617"/>
    <lineage>
        <taxon>Bacteria</taxon>
        <taxon>Pseudomonadati</taxon>
        <taxon>Pseudomonadota</taxon>
        <taxon>Betaproteobacteria</taxon>
        <taxon>Burkholderiales</taxon>
        <taxon>Burkholderiaceae</taxon>
        <taxon>Paraburkholderia</taxon>
    </lineage>
</organism>
<dbReference type="Gene3D" id="3.40.50.720">
    <property type="entry name" value="NAD(P)-binding Rossmann-like Domain"/>
    <property type="match status" value="1"/>
</dbReference>
<evidence type="ECO:0000313" key="2">
    <source>
        <dbReference type="EMBL" id="SFU20885.1"/>
    </source>
</evidence>
<dbReference type="OrthoDB" id="9809287at2"/>
<dbReference type="InterPro" id="IPR020904">
    <property type="entry name" value="Sc_DH/Rdtase_CS"/>
</dbReference>
<dbReference type="PRINTS" id="PR00081">
    <property type="entry name" value="GDHRDH"/>
</dbReference>
<dbReference type="PANTHER" id="PTHR42760:SF124">
    <property type="entry name" value="SHORT-CHAIN DEHYDROGENASE_REDUCTASE"/>
    <property type="match status" value="1"/>
</dbReference>
<dbReference type="InterPro" id="IPR036291">
    <property type="entry name" value="NAD(P)-bd_dom_sf"/>
</dbReference>
<dbReference type="Proteomes" id="UP000198844">
    <property type="component" value="Unassembled WGS sequence"/>
</dbReference>
<dbReference type="PROSITE" id="PS00061">
    <property type="entry name" value="ADH_SHORT"/>
    <property type="match status" value="1"/>
</dbReference>
<evidence type="ECO:0000256" key="1">
    <source>
        <dbReference type="ARBA" id="ARBA00006484"/>
    </source>
</evidence>
<dbReference type="CDD" id="cd05233">
    <property type="entry name" value="SDR_c"/>
    <property type="match status" value="1"/>
</dbReference>
<evidence type="ECO:0000313" key="3">
    <source>
        <dbReference type="Proteomes" id="UP000198844"/>
    </source>
</evidence>
<dbReference type="AlphaFoldDB" id="A0A1I7EAI5"/>
<dbReference type="FunFam" id="3.40.50.720:FF:000084">
    <property type="entry name" value="Short-chain dehydrogenase reductase"/>
    <property type="match status" value="1"/>
</dbReference>
<dbReference type="SUPFAM" id="SSF51735">
    <property type="entry name" value="NAD(P)-binding Rossmann-fold domains"/>
    <property type="match status" value="1"/>
</dbReference>
<dbReference type="GO" id="GO:0016616">
    <property type="term" value="F:oxidoreductase activity, acting on the CH-OH group of donors, NAD or NADP as acceptor"/>
    <property type="evidence" value="ECO:0007669"/>
    <property type="project" value="TreeGrafter"/>
</dbReference>
<dbReference type="Pfam" id="PF13561">
    <property type="entry name" value="adh_short_C2"/>
    <property type="match status" value="1"/>
</dbReference>
<dbReference type="RefSeq" id="WP_093638134.1">
    <property type="nucleotide sequence ID" value="NZ_FPBH01000015.1"/>
</dbReference>
<name>A0A1I7EAI5_9BURK</name>
<sequence length="267" mass="28379">MNRLEGKVAIVTGGSSGIGRAIAVRYAKEGAKVVVADLHEGRNHGGFEDAASATTVSEIEASGGTAIFTACDVTSQQQVADLVGATVQRFGTLDVIVNNAGIYRSGKLVHEFDENDLDCCWDVNLKGTWFGCQEAIKIFLGKGGGTIVNIVSTAGLGGHPKQSVYNISKGAVSSLTKCVAIEYGRNGIRVNGICPTYAKTSMTRGRFDDDDYMKSFAKSIPLKRWGDVRDISNLAVFLANDEAGYIHGALIPVDGGETLCRYSVEDE</sequence>
<comment type="similarity">
    <text evidence="1">Belongs to the short-chain dehydrogenases/reductases (SDR) family.</text>
</comment>
<reference evidence="2 3" key="1">
    <citation type="submission" date="2016-10" db="EMBL/GenBank/DDBJ databases">
        <authorList>
            <person name="de Groot N.N."/>
        </authorList>
    </citation>
    <scope>NUCLEOTIDE SEQUENCE [LARGE SCALE GENOMIC DNA]</scope>
    <source>
        <strain evidence="2 3">LMG 27731</strain>
    </source>
</reference>
<protein>
    <submittedName>
        <fullName evidence="2">NAD(P)-dependent dehydrogenase, short-chain alcohol dehydrogenase family</fullName>
    </submittedName>
</protein>
<dbReference type="PANTHER" id="PTHR42760">
    <property type="entry name" value="SHORT-CHAIN DEHYDROGENASES/REDUCTASES FAMILY MEMBER"/>
    <property type="match status" value="1"/>
</dbReference>
<gene>
    <name evidence="2" type="ORF">SAMN05192563_1015125</name>
</gene>
<dbReference type="EMBL" id="FPBH01000015">
    <property type="protein sequence ID" value="SFU20885.1"/>
    <property type="molecule type" value="Genomic_DNA"/>
</dbReference>